<dbReference type="AlphaFoldDB" id="A0A059F7S8"/>
<dbReference type="InterPro" id="IPR012875">
    <property type="entry name" value="SDHF4"/>
</dbReference>
<dbReference type="PATRIC" id="fig|1280952.3.peg.2966"/>
<gene>
    <name evidence="3" type="ORF">HJA_14835</name>
</gene>
<dbReference type="eggNOG" id="COG5508">
    <property type="taxonomic scope" value="Bacteria"/>
</dbReference>
<dbReference type="Pfam" id="PF07896">
    <property type="entry name" value="DUF1674"/>
    <property type="match status" value="1"/>
</dbReference>
<dbReference type="Proteomes" id="UP000024816">
    <property type="component" value="Unassembled WGS sequence"/>
</dbReference>
<dbReference type="STRING" id="1280952.HJA_14835"/>
<evidence type="ECO:0000313" key="4">
    <source>
        <dbReference type="Proteomes" id="UP000024816"/>
    </source>
</evidence>
<evidence type="ECO:0008006" key="5">
    <source>
        <dbReference type="Google" id="ProtNLM"/>
    </source>
</evidence>
<keyword evidence="4" id="KW-1185">Reference proteome</keyword>
<feature type="compositionally biased region" description="Basic and acidic residues" evidence="2">
    <location>
        <begin position="30"/>
        <end position="43"/>
    </location>
</feature>
<dbReference type="RefSeq" id="WP_035583718.1">
    <property type="nucleotide sequence ID" value="NZ_ARYJ01000012.1"/>
</dbReference>
<comment type="caution">
    <text evidence="3">The sequence shown here is derived from an EMBL/GenBank/DDBJ whole genome shotgun (WGS) entry which is preliminary data.</text>
</comment>
<evidence type="ECO:0000256" key="1">
    <source>
        <dbReference type="ARBA" id="ARBA00005701"/>
    </source>
</evidence>
<accession>A0A059F7S8</accession>
<name>A0A059F7S8_9PROT</name>
<evidence type="ECO:0000256" key="2">
    <source>
        <dbReference type="SAM" id="MobiDB-lite"/>
    </source>
</evidence>
<dbReference type="EMBL" id="ARYJ01000012">
    <property type="protein sequence ID" value="KCZ86636.1"/>
    <property type="molecule type" value="Genomic_DNA"/>
</dbReference>
<feature type="region of interest" description="Disordered" evidence="2">
    <location>
        <begin position="30"/>
        <end position="64"/>
    </location>
</feature>
<proteinExistence type="inferred from homology"/>
<reference evidence="3 4" key="1">
    <citation type="journal article" date="2014" name="Antonie Van Leeuwenhoek">
        <title>Hyphomonas beringensis sp. nov. and Hyphomonas chukchiensis sp. nov., isolated from surface seawater of the Bering Sea and Chukchi Sea.</title>
        <authorList>
            <person name="Li C."/>
            <person name="Lai Q."/>
            <person name="Li G."/>
            <person name="Dong C."/>
            <person name="Wang J."/>
            <person name="Liao Y."/>
            <person name="Shao Z."/>
        </authorList>
    </citation>
    <scope>NUCLEOTIDE SEQUENCE [LARGE SCALE GENOMIC DNA]</scope>
    <source>
        <strain evidence="3 4">VP2</strain>
    </source>
</reference>
<protein>
    <recommendedName>
        <fullName evidence="5">DUF1674 domain-containing protein</fullName>
    </recommendedName>
</protein>
<organism evidence="3 4">
    <name type="scientific">Hyphomonas jannaschiana VP2</name>
    <dbReference type="NCBI Taxonomy" id="1280952"/>
    <lineage>
        <taxon>Bacteria</taxon>
        <taxon>Pseudomonadati</taxon>
        <taxon>Pseudomonadota</taxon>
        <taxon>Alphaproteobacteria</taxon>
        <taxon>Hyphomonadales</taxon>
        <taxon>Hyphomonadaceae</taxon>
        <taxon>Hyphomonas</taxon>
    </lineage>
</organism>
<evidence type="ECO:0000313" key="3">
    <source>
        <dbReference type="EMBL" id="KCZ86636.1"/>
    </source>
</evidence>
<comment type="similarity">
    <text evidence="1">Belongs to the SDHAF4 family.</text>
</comment>
<sequence length="76" mass="8349">MASDDKAVIPALTDVEIERRKALPDAARRALEEADARKAKEAADAAALPEDEHGGPRSIEPTRFGDWERKGIAYDF</sequence>